<accession>A0A8U0SCA2</accession>
<organism evidence="2 3">
    <name type="scientific">Mustela putorius furo</name>
    <name type="common">European domestic ferret</name>
    <name type="synonym">Mustela furo</name>
    <dbReference type="NCBI Taxonomy" id="9669"/>
    <lineage>
        <taxon>Eukaryota</taxon>
        <taxon>Metazoa</taxon>
        <taxon>Chordata</taxon>
        <taxon>Craniata</taxon>
        <taxon>Vertebrata</taxon>
        <taxon>Euteleostomi</taxon>
        <taxon>Mammalia</taxon>
        <taxon>Eutheria</taxon>
        <taxon>Laurasiatheria</taxon>
        <taxon>Carnivora</taxon>
        <taxon>Caniformia</taxon>
        <taxon>Musteloidea</taxon>
        <taxon>Mustelidae</taxon>
        <taxon>Mustelinae</taxon>
        <taxon>Mustela</taxon>
    </lineage>
</organism>
<gene>
    <name evidence="3" type="primary">LOC123393179</name>
</gene>
<sequence>MPPAAGPTRPAAVPRPGSPCYGAYVWWRLPRASARWKVLLWWWGDPPWPPWGAGGSAGKPPGSGVTKSSSQEGGLFLRDSPGGHAARSLSLSPLSCFLGAGPFRQGAWDRSPPVVSGAASVKAQRRSPARAAWSLPLPRLPAWLVPGAKQGRTWKASARWQKRQLTREPRRPVPQAAAFLCEPDLSRCPSRTRGPHPPGVWVSDQSPCPQDHQGQRTAEASRAPGPGTADTPCPRQAPRASGAWPRRTAIAARLTPSEYPGASALSLPPSGCLPLPLPLGPRSTGPKKPKETQVGCLRGCGCCSRRRPPCPPTPPVFLLPPPRHCVPNTRRTAVIRLCPERPQGPSALGGPLASAE</sequence>
<protein>
    <submittedName>
        <fullName evidence="3">Uncharacterized protein LOC123393179 isoform X1</fullName>
    </submittedName>
</protein>
<proteinExistence type="predicted"/>
<evidence type="ECO:0000256" key="1">
    <source>
        <dbReference type="SAM" id="MobiDB-lite"/>
    </source>
</evidence>
<dbReference type="AlphaFoldDB" id="A0A8U0SCA2"/>
<dbReference type="GeneID" id="123393179"/>
<dbReference type="RefSeq" id="XP_044940251.1">
    <property type="nucleotide sequence ID" value="XM_045084316.1"/>
</dbReference>
<feature type="region of interest" description="Disordered" evidence="1">
    <location>
        <begin position="52"/>
        <end position="81"/>
    </location>
</feature>
<dbReference type="Proteomes" id="UP000000715">
    <property type="component" value="Unplaced"/>
</dbReference>
<evidence type="ECO:0000313" key="3">
    <source>
        <dbReference type="RefSeq" id="XP_044940251.1"/>
    </source>
</evidence>
<reference evidence="3" key="1">
    <citation type="submission" date="2025-08" db="UniProtKB">
        <authorList>
            <consortium name="RefSeq"/>
        </authorList>
    </citation>
    <scope>IDENTIFICATION</scope>
    <source>
        <tissue evidence="3">Brain</tissue>
    </source>
</reference>
<keyword evidence="2" id="KW-1185">Reference proteome</keyword>
<feature type="region of interest" description="Disordered" evidence="1">
    <location>
        <begin position="185"/>
        <end position="245"/>
    </location>
</feature>
<name>A0A8U0SCA2_MUSPF</name>
<evidence type="ECO:0000313" key="2">
    <source>
        <dbReference type="Proteomes" id="UP000000715"/>
    </source>
</evidence>